<dbReference type="InterPro" id="IPR008979">
    <property type="entry name" value="Galactose-bd-like_sf"/>
</dbReference>
<name>A0ABV1KL61_9BACL</name>
<gene>
    <name evidence="4" type="ORF">QJS35_00540</name>
</gene>
<organism evidence="4 5">
    <name type="scientific">Cohnella silvisoli</name>
    <dbReference type="NCBI Taxonomy" id="2873699"/>
    <lineage>
        <taxon>Bacteria</taxon>
        <taxon>Bacillati</taxon>
        <taxon>Bacillota</taxon>
        <taxon>Bacilli</taxon>
        <taxon>Bacillales</taxon>
        <taxon>Paenibacillaceae</taxon>
        <taxon>Cohnella</taxon>
    </lineage>
</organism>
<dbReference type="Gene3D" id="2.60.40.1080">
    <property type="match status" value="2"/>
</dbReference>
<dbReference type="Gene3D" id="2.60.120.430">
    <property type="entry name" value="Galactose-binding lectin"/>
    <property type="match status" value="2"/>
</dbReference>
<protein>
    <submittedName>
        <fullName evidence="4">Glycoside hydrolase family 44 protein</fullName>
    </submittedName>
</protein>
<keyword evidence="2" id="KW-0812">Transmembrane</keyword>
<evidence type="ECO:0000259" key="3">
    <source>
        <dbReference type="SMART" id="SM00635"/>
    </source>
</evidence>
<dbReference type="SUPFAM" id="SSF51445">
    <property type="entry name" value="(Trans)glycosidases"/>
    <property type="match status" value="1"/>
</dbReference>
<dbReference type="SUPFAM" id="SSF49373">
    <property type="entry name" value="Invasin/intimin cell-adhesion fragments"/>
    <property type="match status" value="2"/>
</dbReference>
<dbReference type="Gene3D" id="3.20.20.80">
    <property type="entry name" value="Glycosidases"/>
    <property type="match status" value="1"/>
</dbReference>
<dbReference type="GO" id="GO:0016787">
    <property type="term" value="F:hydrolase activity"/>
    <property type="evidence" value="ECO:0007669"/>
    <property type="project" value="UniProtKB-KW"/>
</dbReference>
<dbReference type="InterPro" id="IPR003343">
    <property type="entry name" value="Big_2"/>
</dbReference>
<feature type="region of interest" description="Disordered" evidence="1">
    <location>
        <begin position="815"/>
        <end position="854"/>
    </location>
</feature>
<dbReference type="InterPro" id="IPR017853">
    <property type="entry name" value="GH"/>
</dbReference>
<dbReference type="Pfam" id="PF12891">
    <property type="entry name" value="Glyco_hydro_44"/>
    <property type="match status" value="1"/>
</dbReference>
<reference evidence="4 5" key="1">
    <citation type="journal article" date="2023" name="Genome Announc.">
        <title>Pan-Genome Analyses of the Genus Cohnella and Proposal of the Novel Species Cohnella silvisoli sp. nov., Isolated from Forest Soil.</title>
        <authorList>
            <person name="Wang C."/>
            <person name="Mao L."/>
            <person name="Bao G."/>
            <person name="Zhu H."/>
        </authorList>
    </citation>
    <scope>NUCLEOTIDE SEQUENCE [LARGE SCALE GENOMIC DNA]</scope>
    <source>
        <strain evidence="4 5">NL03-T5-1</strain>
    </source>
</reference>
<dbReference type="InterPro" id="IPR024745">
    <property type="entry name" value="GH44_cat"/>
</dbReference>
<dbReference type="RefSeq" id="WP_232183145.1">
    <property type="nucleotide sequence ID" value="NZ_JAIOAP010000001.1"/>
</dbReference>
<feature type="domain" description="BIG2" evidence="3">
    <location>
        <begin position="449"/>
        <end position="529"/>
    </location>
</feature>
<comment type="caution">
    <text evidence="4">The sequence shown here is derived from an EMBL/GenBank/DDBJ whole genome shotgun (WGS) entry which is preliminary data.</text>
</comment>
<keyword evidence="2" id="KW-0472">Membrane</keyword>
<evidence type="ECO:0000313" key="5">
    <source>
        <dbReference type="Proteomes" id="UP001493487"/>
    </source>
</evidence>
<dbReference type="InterPro" id="IPR008964">
    <property type="entry name" value="Invasin/intimin_cell_adhesion"/>
</dbReference>
<keyword evidence="5" id="KW-1185">Reference proteome</keyword>
<proteinExistence type="predicted"/>
<evidence type="ECO:0000256" key="1">
    <source>
        <dbReference type="SAM" id="MobiDB-lite"/>
    </source>
</evidence>
<feature type="transmembrane region" description="Helical" evidence="2">
    <location>
        <begin position="12"/>
        <end position="29"/>
    </location>
</feature>
<feature type="domain" description="BIG2" evidence="3">
    <location>
        <begin position="202"/>
        <end position="282"/>
    </location>
</feature>
<feature type="compositionally biased region" description="Polar residues" evidence="1">
    <location>
        <begin position="815"/>
        <end position="825"/>
    </location>
</feature>
<keyword evidence="4" id="KW-0378">Hydrolase</keyword>
<dbReference type="SMART" id="SM00635">
    <property type="entry name" value="BID_2"/>
    <property type="match status" value="2"/>
</dbReference>
<accession>A0ABV1KL61</accession>
<evidence type="ECO:0000256" key="2">
    <source>
        <dbReference type="SAM" id="Phobius"/>
    </source>
</evidence>
<dbReference type="SUPFAM" id="SSF49785">
    <property type="entry name" value="Galactose-binding domain-like"/>
    <property type="match status" value="2"/>
</dbReference>
<sequence length="1198" mass="131059">MRNATNGMSRRVGFAVIMAIVLLWSQWIIPPHVKGKSVDDLTVYDDGLSGEFMDYGWADVDLGSTDIVKTGSHSIRMKPDGDKALYFYKDRVMSAADYGTLRFWIHGGDKGGQQVKLVLSLGGQPIVEKKVGDLIVGGGDGIPAGKWSEVRVPLAQLGVTGLLDGIWLWGEGEQDSVYVDDITFLPDGAGGSTSEEEPHNSEVVGLLFEQPQLIVREGGLLSAPLIAKHADGTLNRVNSGVTWFSSDTSIAEVGEGLIKGLKPGQTTITARYEGAEATVPLEVLERAETAPIEPVDGIYMYDDSLNAQIKDYGWVTHELDNHDVVHTGENSIRMLPNGDDPIYLYSDRGLTEKDYEKLQIWVNGGESGGQQLKLVFMSGGQAVKELSGSELFASGVPGGQWTKLELKLADLKLPGGLFDGLIIAGTDGVQDALFLDDIALVRKYVAPPAMVEVRMDKPELIMLPGEINRLDAESLVETGATEVVSSKANWQSSNPGIVAVNGGELTAVSTGISKITAAYKDFTAVAYVQVTETASENVYDDKLVDGFRNQSWHDKDLDNAEQVHDGTRSIKFEPDGWDGVWLVSNTKKEISDYYGIDFWIHGGTTGGQKLLLHGYDGTMGIGSVDIAKYAEGGSLPANKWTHVTVNFADMGLTDGQFDGFIFQAATENNQAAVYIDDVRLLKNLHAGELPEPELPTVTVTVDKNSDRKPINPEIYGINYDDMHPTDSTLTFPVQRWGGNNTTRYNWQLDTANRSSDWYFMNFPYENDNAGDLPNGSTSDRFIDGVHDKGGKVLLTVPTIGWTPKSRDLAFGFSQQKYGKQQSSPQEHPDAGNGVLVNGKEITNNDPTDTSKPVGPEFVTDWMKHIEDRTGNKLHYYALDNEPEIWHVTHRDVHPAAPTYDEIWGFTERYGSAIKAEDPQAKVFGPTSWGWCAYFYSSADNCADGPDRQAHEGKPFLEWYLEKVKAYEDENHVRLVDYLDIHFYPQENGVAAAEEGPAVAKRRFQSLKSLYDPNFIDQSWIQEPIRLIPRMKDMINNISPDTKLAISEYNFGNGDGITAGLAQAEALAIFGREGVDLATRFGTLKAGTPLEDAFKMYLNYDGQGSQIKGDSVRTKSSIPDALGSYTIVAPDGKTYVLLFNKDSAIRSVKVNGSFGEGALADVYRFNSSKRLSASGGVNVATDGFTLKLPAKSAALVVIP</sequence>
<dbReference type="Proteomes" id="UP001493487">
    <property type="component" value="Unassembled WGS sequence"/>
</dbReference>
<evidence type="ECO:0000313" key="4">
    <source>
        <dbReference type="EMBL" id="MEQ4480871.1"/>
    </source>
</evidence>
<dbReference type="EMBL" id="JASKHM010000001">
    <property type="protein sequence ID" value="MEQ4480871.1"/>
    <property type="molecule type" value="Genomic_DNA"/>
</dbReference>
<feature type="compositionally biased region" description="Polar residues" evidence="1">
    <location>
        <begin position="840"/>
        <end position="850"/>
    </location>
</feature>
<keyword evidence="2" id="KW-1133">Transmembrane helix</keyword>